<keyword evidence="2" id="KW-1185">Reference proteome</keyword>
<accession>A0ABR2L4C7</accession>
<evidence type="ECO:0000313" key="2">
    <source>
        <dbReference type="Proteomes" id="UP001470230"/>
    </source>
</evidence>
<reference evidence="1 2" key="1">
    <citation type="submission" date="2024-04" db="EMBL/GenBank/DDBJ databases">
        <title>Tritrichomonas musculus Genome.</title>
        <authorList>
            <person name="Alves-Ferreira E."/>
            <person name="Grigg M."/>
            <person name="Lorenzi H."/>
            <person name="Galac M."/>
        </authorList>
    </citation>
    <scope>NUCLEOTIDE SEQUENCE [LARGE SCALE GENOMIC DNA]</scope>
    <source>
        <strain evidence="1 2">EAF2021</strain>
    </source>
</reference>
<sequence>MCTISKSQADKNLIFFILSKDSYVYISNSNIIDNRHGETLLFFDGEDNQHTVQINNCYFSKNIKCADESESKRNYIDSRISLKIQCDGCFFDHIPDNSKNVLEFIQFSRSEYFTESVDFTESKKLIKEY</sequence>
<comment type="caution">
    <text evidence="1">The sequence shown here is derived from an EMBL/GenBank/DDBJ whole genome shotgun (WGS) entry which is preliminary data.</text>
</comment>
<organism evidence="1 2">
    <name type="scientific">Tritrichomonas musculus</name>
    <dbReference type="NCBI Taxonomy" id="1915356"/>
    <lineage>
        <taxon>Eukaryota</taxon>
        <taxon>Metamonada</taxon>
        <taxon>Parabasalia</taxon>
        <taxon>Tritrichomonadida</taxon>
        <taxon>Tritrichomonadidae</taxon>
        <taxon>Tritrichomonas</taxon>
    </lineage>
</organism>
<name>A0ABR2L4C7_9EUKA</name>
<protein>
    <submittedName>
        <fullName evidence="1">Uncharacterized protein</fullName>
    </submittedName>
</protein>
<dbReference type="EMBL" id="JAPFFF010000002">
    <property type="protein sequence ID" value="KAK8897587.1"/>
    <property type="molecule type" value="Genomic_DNA"/>
</dbReference>
<gene>
    <name evidence="1" type="ORF">M9Y10_015546</name>
</gene>
<evidence type="ECO:0000313" key="1">
    <source>
        <dbReference type="EMBL" id="KAK8897587.1"/>
    </source>
</evidence>
<dbReference type="Proteomes" id="UP001470230">
    <property type="component" value="Unassembled WGS sequence"/>
</dbReference>
<proteinExistence type="predicted"/>